<dbReference type="EnsemblMetazoa" id="CJA32600.1">
    <property type="protein sequence ID" value="CJA32600.1"/>
    <property type="gene ID" value="WBGene00208447"/>
</dbReference>
<name>A0A8R1IL62_CAEJA</name>
<dbReference type="AlphaFoldDB" id="A0A8R1IL62"/>
<dbReference type="EnsemblMetazoa" id="CJA32600.2">
    <property type="protein sequence ID" value="CJA32600.2"/>
    <property type="gene ID" value="WBGene00208447"/>
</dbReference>
<feature type="region of interest" description="Disordered" evidence="1">
    <location>
        <begin position="59"/>
        <end position="89"/>
    </location>
</feature>
<dbReference type="EnsemblMetazoa" id="CJA32600.3">
    <property type="protein sequence ID" value="CJA32600.3"/>
    <property type="gene ID" value="WBGene00208447"/>
</dbReference>
<evidence type="ECO:0000256" key="1">
    <source>
        <dbReference type="SAM" id="MobiDB-lite"/>
    </source>
</evidence>
<dbReference type="Proteomes" id="UP000005237">
    <property type="component" value="Unassembled WGS sequence"/>
</dbReference>
<evidence type="ECO:0000313" key="2">
    <source>
        <dbReference type="EnsemblMetazoa" id="CJA32600.2"/>
    </source>
</evidence>
<proteinExistence type="predicted"/>
<evidence type="ECO:0000313" key="3">
    <source>
        <dbReference type="Proteomes" id="UP000005237"/>
    </source>
</evidence>
<accession>A0A8R1IL62</accession>
<reference evidence="3" key="1">
    <citation type="submission" date="2010-08" db="EMBL/GenBank/DDBJ databases">
        <authorList>
            <consortium name="Caenorhabditis japonica Sequencing Consortium"/>
            <person name="Wilson R.K."/>
        </authorList>
    </citation>
    <scope>NUCLEOTIDE SEQUENCE [LARGE SCALE GENOMIC DNA]</scope>
    <source>
        <strain evidence="3">DF5081</strain>
    </source>
</reference>
<sequence length="89" mass="10179">MMYTYFLERNDRISVWELCARPRSGEQTIDGYMELHDQNIYQEEDMKDTLTVGNGVANTNNHHSGRKMMNGSSVDPGSHHVRSPTCTIC</sequence>
<protein>
    <submittedName>
        <fullName evidence="2">Uncharacterized protein</fullName>
    </submittedName>
</protein>
<keyword evidence="3" id="KW-1185">Reference proteome</keyword>
<organism evidence="2 3">
    <name type="scientific">Caenorhabditis japonica</name>
    <dbReference type="NCBI Taxonomy" id="281687"/>
    <lineage>
        <taxon>Eukaryota</taxon>
        <taxon>Metazoa</taxon>
        <taxon>Ecdysozoa</taxon>
        <taxon>Nematoda</taxon>
        <taxon>Chromadorea</taxon>
        <taxon>Rhabditida</taxon>
        <taxon>Rhabditina</taxon>
        <taxon>Rhabditomorpha</taxon>
        <taxon>Rhabditoidea</taxon>
        <taxon>Rhabditidae</taxon>
        <taxon>Peloderinae</taxon>
        <taxon>Caenorhabditis</taxon>
    </lineage>
</organism>
<reference evidence="2" key="2">
    <citation type="submission" date="2022-06" db="UniProtKB">
        <authorList>
            <consortium name="EnsemblMetazoa"/>
        </authorList>
    </citation>
    <scope>IDENTIFICATION</scope>
    <source>
        <strain evidence="2">DF5081</strain>
    </source>
</reference>